<name>A0A7I8VN09_9ANNE</name>
<feature type="compositionally biased region" description="Basic and acidic residues" evidence="6">
    <location>
        <begin position="496"/>
        <end position="507"/>
    </location>
</feature>
<evidence type="ECO:0000256" key="6">
    <source>
        <dbReference type="SAM" id="MobiDB-lite"/>
    </source>
</evidence>
<feature type="compositionally biased region" description="Basic and acidic residues" evidence="6">
    <location>
        <begin position="937"/>
        <end position="959"/>
    </location>
</feature>
<feature type="compositionally biased region" description="Basic and acidic residues" evidence="6">
    <location>
        <begin position="401"/>
        <end position="410"/>
    </location>
</feature>
<dbReference type="Gene3D" id="1.10.20.10">
    <property type="entry name" value="Histone, subunit A"/>
    <property type="match status" value="1"/>
</dbReference>
<keyword evidence="4" id="KW-0539">Nucleus</keyword>
<gene>
    <name evidence="8" type="ORF">DGYR_LOCUS5451</name>
</gene>
<feature type="compositionally biased region" description="Basic residues" evidence="6">
    <location>
        <begin position="556"/>
        <end position="570"/>
    </location>
</feature>
<evidence type="ECO:0000256" key="2">
    <source>
        <dbReference type="ARBA" id="ARBA00004286"/>
    </source>
</evidence>
<keyword evidence="5" id="KW-0175">Coiled coil</keyword>
<dbReference type="InterPro" id="IPR035425">
    <property type="entry name" value="CENP-T/H4_C"/>
</dbReference>
<dbReference type="Proteomes" id="UP000549394">
    <property type="component" value="Unassembled WGS sequence"/>
</dbReference>
<feature type="compositionally biased region" description="Polar residues" evidence="6">
    <location>
        <begin position="774"/>
        <end position="790"/>
    </location>
</feature>
<evidence type="ECO:0000256" key="3">
    <source>
        <dbReference type="ARBA" id="ARBA00022454"/>
    </source>
</evidence>
<comment type="caution">
    <text evidence="8">The sequence shown here is derived from an EMBL/GenBank/DDBJ whole genome shotgun (WGS) entry which is preliminary data.</text>
</comment>
<evidence type="ECO:0000313" key="9">
    <source>
        <dbReference type="Proteomes" id="UP000549394"/>
    </source>
</evidence>
<feature type="compositionally biased region" description="Basic residues" evidence="6">
    <location>
        <begin position="594"/>
        <end position="604"/>
    </location>
</feature>
<evidence type="ECO:0000259" key="7">
    <source>
        <dbReference type="Pfam" id="PF15511"/>
    </source>
</evidence>
<protein>
    <submittedName>
        <fullName evidence="8">DgyrCDS5706</fullName>
    </submittedName>
</protein>
<evidence type="ECO:0000313" key="8">
    <source>
        <dbReference type="EMBL" id="CAD5116865.1"/>
    </source>
</evidence>
<keyword evidence="9" id="KW-1185">Reference proteome</keyword>
<feature type="compositionally biased region" description="Basic and acidic residues" evidence="6">
    <location>
        <begin position="271"/>
        <end position="283"/>
    </location>
</feature>
<dbReference type="SUPFAM" id="SSF47113">
    <property type="entry name" value="Histone-fold"/>
    <property type="match status" value="1"/>
</dbReference>
<feature type="compositionally biased region" description="Polar residues" evidence="6">
    <location>
        <begin position="508"/>
        <end position="517"/>
    </location>
</feature>
<feature type="compositionally biased region" description="Polar residues" evidence="6">
    <location>
        <begin position="615"/>
        <end position="640"/>
    </location>
</feature>
<feature type="compositionally biased region" description="Basic and acidic residues" evidence="6">
    <location>
        <begin position="901"/>
        <end position="925"/>
    </location>
</feature>
<dbReference type="GO" id="GO:0046982">
    <property type="term" value="F:protein heterodimerization activity"/>
    <property type="evidence" value="ECO:0007669"/>
    <property type="project" value="InterPro"/>
</dbReference>
<dbReference type="OrthoDB" id="10071681at2759"/>
<feature type="compositionally biased region" description="Basic and acidic residues" evidence="6">
    <location>
        <begin position="534"/>
        <end position="545"/>
    </location>
</feature>
<dbReference type="AlphaFoldDB" id="A0A7I8VN09"/>
<comment type="subcellular location">
    <subcellularLocation>
        <location evidence="2">Chromosome</location>
    </subcellularLocation>
    <subcellularLocation>
        <location evidence="1">Nucleus</location>
    </subcellularLocation>
</comment>
<feature type="compositionally biased region" description="Basic and acidic residues" evidence="6">
    <location>
        <begin position="641"/>
        <end position="653"/>
    </location>
</feature>
<reference evidence="8 9" key="1">
    <citation type="submission" date="2020-08" db="EMBL/GenBank/DDBJ databases">
        <authorList>
            <person name="Hejnol A."/>
        </authorList>
    </citation>
    <scope>NUCLEOTIDE SEQUENCE [LARGE SCALE GENOMIC DNA]</scope>
</reference>
<feature type="domain" description="CENP-T/Histone H4 histone fold" evidence="7">
    <location>
        <begin position="1089"/>
        <end position="1164"/>
    </location>
</feature>
<dbReference type="GO" id="GO:0005634">
    <property type="term" value="C:nucleus"/>
    <property type="evidence" value="ECO:0007669"/>
    <property type="project" value="UniProtKB-SubCell"/>
</dbReference>
<feature type="region of interest" description="Disordered" evidence="6">
    <location>
        <begin position="201"/>
        <end position="843"/>
    </location>
</feature>
<accession>A0A7I8VN09</accession>
<feature type="compositionally biased region" description="Low complexity" evidence="6">
    <location>
        <begin position="234"/>
        <end position="247"/>
    </location>
</feature>
<evidence type="ECO:0000256" key="5">
    <source>
        <dbReference type="SAM" id="Coils"/>
    </source>
</evidence>
<feature type="compositionally biased region" description="Basic residues" evidence="6">
    <location>
        <begin position="999"/>
        <end position="1012"/>
    </location>
</feature>
<feature type="compositionally biased region" description="Acidic residues" evidence="6">
    <location>
        <begin position="131"/>
        <end position="148"/>
    </location>
</feature>
<feature type="compositionally biased region" description="Polar residues" evidence="6">
    <location>
        <begin position="983"/>
        <end position="997"/>
    </location>
</feature>
<feature type="region of interest" description="Disordered" evidence="6">
    <location>
        <begin position="867"/>
        <end position="1064"/>
    </location>
</feature>
<dbReference type="Pfam" id="PF15511">
    <property type="entry name" value="CENP-T_C"/>
    <property type="match status" value="1"/>
</dbReference>
<feature type="compositionally biased region" description="Low complexity" evidence="6">
    <location>
        <begin position="746"/>
        <end position="755"/>
    </location>
</feature>
<dbReference type="GO" id="GO:0005694">
    <property type="term" value="C:chromosome"/>
    <property type="evidence" value="ECO:0007669"/>
    <property type="project" value="UniProtKB-SubCell"/>
</dbReference>
<feature type="compositionally biased region" description="Basic residues" evidence="6">
    <location>
        <begin position="518"/>
        <end position="529"/>
    </location>
</feature>
<feature type="compositionally biased region" description="Low complexity" evidence="6">
    <location>
        <begin position="728"/>
        <end position="737"/>
    </location>
</feature>
<feature type="compositionally biased region" description="Basic and acidic residues" evidence="6">
    <location>
        <begin position="571"/>
        <end position="582"/>
    </location>
</feature>
<feature type="compositionally biased region" description="Acidic residues" evidence="6">
    <location>
        <begin position="93"/>
        <end position="107"/>
    </location>
</feature>
<feature type="compositionally biased region" description="Polar residues" evidence="6">
    <location>
        <begin position="1"/>
        <end position="10"/>
    </location>
</feature>
<dbReference type="EMBL" id="CAJFCJ010000007">
    <property type="protein sequence ID" value="CAD5116865.1"/>
    <property type="molecule type" value="Genomic_DNA"/>
</dbReference>
<organism evidence="8 9">
    <name type="scientific">Dimorphilus gyrociliatus</name>
    <dbReference type="NCBI Taxonomy" id="2664684"/>
    <lineage>
        <taxon>Eukaryota</taxon>
        <taxon>Metazoa</taxon>
        <taxon>Spiralia</taxon>
        <taxon>Lophotrochozoa</taxon>
        <taxon>Annelida</taxon>
        <taxon>Polychaeta</taxon>
        <taxon>Polychaeta incertae sedis</taxon>
        <taxon>Dinophilidae</taxon>
        <taxon>Dimorphilus</taxon>
    </lineage>
</organism>
<keyword evidence="3" id="KW-0158">Chromosome</keyword>
<dbReference type="InterPro" id="IPR009072">
    <property type="entry name" value="Histone-fold"/>
</dbReference>
<evidence type="ECO:0000256" key="4">
    <source>
        <dbReference type="ARBA" id="ARBA00023242"/>
    </source>
</evidence>
<feature type="region of interest" description="Disordered" evidence="6">
    <location>
        <begin position="1"/>
        <end position="165"/>
    </location>
</feature>
<feature type="compositionally biased region" description="Basic and acidic residues" evidence="6">
    <location>
        <begin position="1048"/>
        <end position="1059"/>
    </location>
</feature>
<feature type="compositionally biased region" description="Basic and acidic residues" evidence="6">
    <location>
        <begin position="367"/>
        <end position="383"/>
    </location>
</feature>
<sequence length="1173" mass="133664">MRSRSESNVSPLARENPSYSAKRAQYARRFSRSPGPKHSLEHRAAIRRATLSSRSVKSVSGYERSPLKSIQSEEEDSDDRQRRISYANRKMNDEDDDDDDDDDESDDEIQRPNTSPFFKVGRQYIPPGLELQEEDNENDSDIENDVDLELLQTSPEGREVKSRILQRTNPIISMSESDSDIEERRAAESKFRIGRGPLSQRDFISNESSITPVISRSDHSHRKSTANSIYSRKSFNARSASISSPSRSLKETLVKSTGISPKSMISAPSRVRQEELEPYERRVPNAFASTNNLRKTRSVSVGARTPPKASVSSRKSDILHTRQRRLSKMSVRSHPLRESMGHVSRRYSPRKEDFAVQDENQPPIYNEKWDERDPSRNKTKEVETNFASNESQSSPESRPVFSEKPKDSSKRLSRVSRKRAEAISEISDDESSPESRPHAAEGLRPGLTGTTNRFIEKDQIEENSSESSDEEYSPAYQPVITEKRRSSKRVSNRLSNKPEELNPKSNDEQYTLSTKSPSKNKRKSIKRAVGRSSNKSEELDSKSSDEEYQPANKSTTNKKKSVKKATNRQSHKPEQIDLKSSDEEYSPTNNYSTSKKRKSMKRASSKLSNKPEQIDSISSGEDNSAVNQRRSMTRSSSRINNKSEEVSSKSHDEESLEDQNQISSKKRKRQRTSSKTSNRAEIHPKDDDEQSSSESQPFASNDRRRSSRKSKGGLSAKPTEIDSDNDDSQPSSEQSPDYAKRKRSSMRTSGSSGTKPIEPSSKRSDNQSEHANIPNRSVSESEPSGTQNIVQRFEVTPAVLQEPLQETEKEVENSITNKHRRINVIEEEESNEGGSPFRPKPNFFSSTQIEDAYGMELNLALSPIIKHTPRRVITEPSPLVDVTPKAKVISSKPMEHDDEENIKKNDKVQKKKQNRDVESEDKEKQNANQENESEDEVKEKETQAKGEEEKEQEKSDEQKKSKKVQRTLQLPLFWPQSKDTDETPTFLNTSSPKNNARSKMFRRTLTGKKLKHRDSVKSPEPKKRKLEKNLSSTSLKNKKRLSGMKQRNKSESLTPEKKTLTRRAPNNGALYTLLPRSQISWICQQHLGVRVPKECLEECADFAEKAYQQLLNDVEDYAQHAGRKKVTVADHFLLFKRLRLINDRVSKLAFCQQRLSKELVHEVLSTDKTKNQK</sequence>
<feature type="compositionally biased region" description="Polar residues" evidence="6">
    <location>
        <begin position="385"/>
        <end position="396"/>
    </location>
</feature>
<feature type="compositionally biased region" description="Acidic residues" evidence="6">
    <location>
        <begin position="461"/>
        <end position="472"/>
    </location>
</feature>
<feature type="coiled-coil region" evidence="5">
    <location>
        <begin position="1093"/>
        <end position="1120"/>
    </location>
</feature>
<feature type="compositionally biased region" description="Polar residues" evidence="6">
    <location>
        <begin position="202"/>
        <end position="214"/>
    </location>
</feature>
<evidence type="ECO:0000256" key="1">
    <source>
        <dbReference type="ARBA" id="ARBA00004123"/>
    </source>
</evidence>
<proteinExistence type="predicted"/>